<sequence length="34" mass="4206">MSDFYLFIYSFYIFIWQGPCKIFSLYQLYPKLAV</sequence>
<keyword evidence="1" id="KW-0472">Membrane</keyword>
<protein>
    <submittedName>
        <fullName evidence="2">Uncharacterized protein</fullName>
    </submittedName>
</protein>
<dbReference type="AlphaFoldDB" id="A0A0E9RJC6"/>
<proteinExistence type="predicted"/>
<reference evidence="2" key="2">
    <citation type="journal article" date="2015" name="Fish Shellfish Immunol.">
        <title>Early steps in the European eel (Anguilla anguilla)-Vibrio vulnificus interaction in the gills: Role of the RtxA13 toxin.</title>
        <authorList>
            <person name="Callol A."/>
            <person name="Pajuelo D."/>
            <person name="Ebbesson L."/>
            <person name="Teles M."/>
            <person name="MacKenzie S."/>
            <person name="Amaro C."/>
        </authorList>
    </citation>
    <scope>NUCLEOTIDE SEQUENCE</scope>
</reference>
<evidence type="ECO:0000256" key="1">
    <source>
        <dbReference type="SAM" id="Phobius"/>
    </source>
</evidence>
<feature type="transmembrane region" description="Helical" evidence="1">
    <location>
        <begin position="6"/>
        <end position="29"/>
    </location>
</feature>
<dbReference type="EMBL" id="GBXM01080012">
    <property type="protein sequence ID" value="JAH28565.1"/>
    <property type="molecule type" value="Transcribed_RNA"/>
</dbReference>
<organism evidence="2">
    <name type="scientific">Anguilla anguilla</name>
    <name type="common">European freshwater eel</name>
    <name type="synonym">Muraena anguilla</name>
    <dbReference type="NCBI Taxonomy" id="7936"/>
    <lineage>
        <taxon>Eukaryota</taxon>
        <taxon>Metazoa</taxon>
        <taxon>Chordata</taxon>
        <taxon>Craniata</taxon>
        <taxon>Vertebrata</taxon>
        <taxon>Euteleostomi</taxon>
        <taxon>Actinopterygii</taxon>
        <taxon>Neopterygii</taxon>
        <taxon>Teleostei</taxon>
        <taxon>Anguilliformes</taxon>
        <taxon>Anguillidae</taxon>
        <taxon>Anguilla</taxon>
    </lineage>
</organism>
<reference evidence="2" key="1">
    <citation type="submission" date="2014-11" db="EMBL/GenBank/DDBJ databases">
        <authorList>
            <person name="Amaro Gonzalez C."/>
        </authorList>
    </citation>
    <scope>NUCLEOTIDE SEQUENCE</scope>
</reference>
<keyword evidence="1" id="KW-0812">Transmembrane</keyword>
<evidence type="ECO:0000313" key="2">
    <source>
        <dbReference type="EMBL" id="JAH28565.1"/>
    </source>
</evidence>
<accession>A0A0E9RJC6</accession>
<name>A0A0E9RJC6_ANGAN</name>
<keyword evidence="1" id="KW-1133">Transmembrane helix</keyword>